<evidence type="ECO:0000256" key="1">
    <source>
        <dbReference type="ARBA" id="ARBA00004141"/>
    </source>
</evidence>
<feature type="transmembrane region" description="Helical" evidence="5">
    <location>
        <begin position="276"/>
        <end position="294"/>
    </location>
</feature>
<evidence type="ECO:0000313" key="8">
    <source>
        <dbReference type="Proteomes" id="UP000263928"/>
    </source>
</evidence>
<dbReference type="GO" id="GO:0016020">
    <property type="term" value="C:membrane"/>
    <property type="evidence" value="ECO:0007669"/>
    <property type="project" value="UniProtKB-SubCell"/>
</dbReference>
<reference evidence="6 9" key="3">
    <citation type="submission" date="2018-10" db="EMBL/GenBank/DDBJ databases">
        <title>Propionibacterium australiense Genome Sequencing and Assembly.</title>
        <authorList>
            <person name="Bernier A.-M."/>
            <person name="Bernard K."/>
        </authorList>
    </citation>
    <scope>NUCLEOTIDE SEQUENCE [LARGE SCALE GENOMIC DNA]</scope>
    <source>
        <strain evidence="6 9">NML98A078</strain>
    </source>
</reference>
<feature type="transmembrane region" description="Helical" evidence="5">
    <location>
        <begin position="21"/>
        <end position="38"/>
    </location>
</feature>
<comment type="subcellular location">
    <subcellularLocation>
        <location evidence="1">Membrane</location>
        <topology evidence="1">Multi-pass membrane protein</topology>
    </subcellularLocation>
</comment>
<keyword evidence="3 5" id="KW-1133">Transmembrane helix</keyword>
<keyword evidence="2 5" id="KW-0812">Transmembrane</keyword>
<evidence type="ECO:0000313" key="7">
    <source>
        <dbReference type="EMBL" id="SYZ33510.1"/>
    </source>
</evidence>
<dbReference type="Pfam" id="PF01040">
    <property type="entry name" value="UbiA"/>
    <property type="match status" value="1"/>
</dbReference>
<keyword evidence="4 5" id="KW-0472">Membrane</keyword>
<evidence type="ECO:0000256" key="5">
    <source>
        <dbReference type="SAM" id="Phobius"/>
    </source>
</evidence>
<evidence type="ECO:0000313" key="9">
    <source>
        <dbReference type="Proteomes" id="UP000279336"/>
    </source>
</evidence>
<keyword evidence="7" id="KW-0808">Transferase</keyword>
<sequence length="295" mass="33676">MTAIFGVRLRVTSEILLTNRFHAFVLPVILTSFWNQSMHLPLDWQYYVMITSSTVVAYVYNQITDRREDSVNYAGKGHFFASKHVAWPVCVGAGLVGASLALRAGWDFLFYSLIVNILMNFYSRPMPWPTLPGLSRIKQYRYVKNAFAALCWSVPLLVTPYVYVGSWPQWLQLLVMIVVTFGFDYLTELLWDVRDAKGDLRAQVITIANTYPIQIVHRIARVVIAITSLTYLMGLIAGVLAVPQGWLFLVMWTPYVWLFVDRYLNSDLKLPLSHRFVIVQAIIALSALVVQFVIG</sequence>
<feature type="transmembrane region" description="Helical" evidence="5">
    <location>
        <begin position="219"/>
        <end position="240"/>
    </location>
</feature>
<feature type="transmembrane region" description="Helical" evidence="5">
    <location>
        <begin position="146"/>
        <end position="164"/>
    </location>
</feature>
<reference evidence="8" key="1">
    <citation type="submission" date="2018-08" db="EMBL/GenBank/DDBJ databases">
        <authorList>
            <person name="Hornung B."/>
        </authorList>
    </citation>
    <scope>NUCLEOTIDE SEQUENCE [LARGE SCALE GENOMIC DNA]</scope>
</reference>
<evidence type="ECO:0000256" key="3">
    <source>
        <dbReference type="ARBA" id="ARBA00022989"/>
    </source>
</evidence>
<protein>
    <submittedName>
        <fullName evidence="7">UbiA prenyltransferase family</fullName>
        <ecNumber evidence="7">2.5.-.-</ecNumber>
    </submittedName>
</protein>
<dbReference type="InterPro" id="IPR000537">
    <property type="entry name" value="UbiA_prenyltransferase"/>
</dbReference>
<dbReference type="OrthoDB" id="594242at2"/>
<dbReference type="Proteomes" id="UP000263928">
    <property type="component" value="Unassembled WGS sequence"/>
</dbReference>
<organism evidence="7 8">
    <name type="scientific">Propionibacterium australiense</name>
    <dbReference type="NCBI Taxonomy" id="119981"/>
    <lineage>
        <taxon>Bacteria</taxon>
        <taxon>Bacillati</taxon>
        <taxon>Actinomycetota</taxon>
        <taxon>Actinomycetes</taxon>
        <taxon>Propionibacteriales</taxon>
        <taxon>Propionibacteriaceae</taxon>
        <taxon>Propionibacterium</taxon>
    </lineage>
</organism>
<feature type="transmembrane region" description="Helical" evidence="5">
    <location>
        <begin position="84"/>
        <end position="102"/>
    </location>
</feature>
<gene>
    <name evidence="6" type="ORF">D7U36_07390</name>
    <name evidence="7" type="ORF">PROPAUS_1429</name>
</gene>
<name>A0A383S697_9ACTN</name>
<dbReference type="GO" id="GO:0016765">
    <property type="term" value="F:transferase activity, transferring alkyl or aryl (other than methyl) groups"/>
    <property type="evidence" value="ECO:0007669"/>
    <property type="project" value="InterPro"/>
</dbReference>
<feature type="transmembrane region" description="Helical" evidence="5">
    <location>
        <begin position="170"/>
        <end position="191"/>
    </location>
</feature>
<dbReference type="EC" id="2.5.-.-" evidence="7"/>
<feature type="transmembrane region" description="Helical" evidence="5">
    <location>
        <begin position="246"/>
        <end position="264"/>
    </location>
</feature>
<evidence type="ECO:0000256" key="2">
    <source>
        <dbReference type="ARBA" id="ARBA00022692"/>
    </source>
</evidence>
<accession>A0A383S697</accession>
<dbReference type="RefSeq" id="WP_119161858.1">
    <property type="nucleotide sequence ID" value="NZ_LR134442.1"/>
</dbReference>
<evidence type="ECO:0000313" key="6">
    <source>
        <dbReference type="EMBL" id="RLP09613.1"/>
    </source>
</evidence>
<dbReference type="AlphaFoldDB" id="A0A383S697"/>
<keyword evidence="8" id="KW-1185">Reference proteome</keyword>
<dbReference type="EMBL" id="UNQJ01000009">
    <property type="protein sequence ID" value="SYZ33510.1"/>
    <property type="molecule type" value="Genomic_DNA"/>
</dbReference>
<proteinExistence type="predicted"/>
<evidence type="ECO:0000256" key="4">
    <source>
        <dbReference type="ARBA" id="ARBA00023136"/>
    </source>
</evidence>
<dbReference type="EMBL" id="RCIW01000010">
    <property type="protein sequence ID" value="RLP09613.1"/>
    <property type="molecule type" value="Genomic_DNA"/>
</dbReference>
<dbReference type="Proteomes" id="UP000279336">
    <property type="component" value="Unassembled WGS sequence"/>
</dbReference>
<reference evidence="7" key="2">
    <citation type="submission" date="2018-08" db="EMBL/GenBank/DDBJ databases">
        <authorList>
            <person name="Ferrada E.E."/>
            <person name="Latorre B.A."/>
        </authorList>
    </citation>
    <scope>NUCLEOTIDE SEQUENCE [LARGE SCALE GENOMIC DNA]</scope>
    <source>
        <strain evidence="7">Propionibacterium_australiense1</strain>
    </source>
</reference>